<dbReference type="KEGG" id="ddu:GF1_27710"/>
<accession>A0A915U3X3</accession>
<organism evidence="4 5">
    <name type="scientific">Desulfolithobacter dissulfuricans</name>
    <dbReference type="NCBI Taxonomy" id="2795293"/>
    <lineage>
        <taxon>Bacteria</taxon>
        <taxon>Pseudomonadati</taxon>
        <taxon>Thermodesulfobacteriota</taxon>
        <taxon>Desulfobulbia</taxon>
        <taxon>Desulfobulbales</taxon>
        <taxon>Desulfobulbaceae</taxon>
        <taxon>Desulfolithobacter</taxon>
    </lineage>
</organism>
<protein>
    <recommendedName>
        <fullName evidence="3">Leucine-binding protein domain-containing protein</fullName>
    </recommendedName>
</protein>
<dbReference type="EMBL" id="AP024233">
    <property type="protein sequence ID" value="BCO10395.1"/>
    <property type="molecule type" value="Genomic_DNA"/>
</dbReference>
<name>A0A915U3X3_9BACT</name>
<feature type="domain" description="Leucine-binding protein" evidence="3">
    <location>
        <begin position="45"/>
        <end position="377"/>
    </location>
</feature>
<keyword evidence="5" id="KW-1185">Reference proteome</keyword>
<evidence type="ECO:0000259" key="3">
    <source>
        <dbReference type="Pfam" id="PF13458"/>
    </source>
</evidence>
<dbReference type="Gene3D" id="3.40.50.2300">
    <property type="match status" value="2"/>
</dbReference>
<reference evidence="4" key="1">
    <citation type="submission" date="2020-12" db="EMBL/GenBank/DDBJ databases">
        <title>Desulfobium dissulfuricans gen. nov., sp. nov., a novel mesophilic, sulfate-reducing bacterium isolated from a deep-sea hydrothermal vent.</title>
        <authorList>
            <person name="Hashimoto Y."/>
            <person name="Tame A."/>
            <person name="Sawayama S."/>
            <person name="Miyazaki J."/>
            <person name="Takai K."/>
            <person name="Nakagawa S."/>
        </authorList>
    </citation>
    <scope>NUCLEOTIDE SEQUENCE</scope>
    <source>
        <strain evidence="4">GF1</strain>
    </source>
</reference>
<dbReference type="PANTHER" id="PTHR30483">
    <property type="entry name" value="LEUCINE-SPECIFIC-BINDING PROTEIN"/>
    <property type="match status" value="1"/>
</dbReference>
<evidence type="ECO:0000313" key="5">
    <source>
        <dbReference type="Proteomes" id="UP001063350"/>
    </source>
</evidence>
<dbReference type="InterPro" id="IPR028082">
    <property type="entry name" value="Peripla_BP_I"/>
</dbReference>
<gene>
    <name evidence="4" type="ORF">GF1_27710</name>
</gene>
<dbReference type="CDD" id="cd06342">
    <property type="entry name" value="PBP1_ABC_LIVBP-like"/>
    <property type="match status" value="1"/>
</dbReference>
<dbReference type="RefSeq" id="WP_267927127.1">
    <property type="nucleotide sequence ID" value="NZ_AP024233.1"/>
</dbReference>
<dbReference type="Pfam" id="PF13458">
    <property type="entry name" value="Peripla_BP_6"/>
    <property type="match status" value="1"/>
</dbReference>
<sequence>MVMGIWRHWFLPLFLLLVTAGCNGPEHKLVCGDPLGCVEILSEAPVRIGVLQALSGKIASLGQEQIRGLELALEERDGKIAGHPVVLQIEDTGCTAEGGANAALKVIADPQTVALYGTTCSGAAAAASQAMSDAGLTMISGNNSAPFLTSMGGKEAPNHHPGYFRTAFNEENAGKAAAYFVYRQLGIRRVATINDGDIYTRGLTDGFAAEFIRLGGTITLATSVNKGDSNMEPVLTAVHDSGAQLLFFPLFQPEGTHILRQARNMAELDGILLMSDGALIEDSFIQSVGELGRGMYFVGPDIPDTPAGRELGKRYVVRYGEEPPTGYYLSGFDAARLLFDAIEQVAVPGPGGELLVGRQALRDALRSMDREDGVTGRLHCDEFGDCATPVFHILRQDDPASGVDGLRHNVRFSFPATPQVTKNP</sequence>
<dbReference type="AlphaFoldDB" id="A0A915U3X3"/>
<dbReference type="PROSITE" id="PS51257">
    <property type="entry name" value="PROKAR_LIPOPROTEIN"/>
    <property type="match status" value="1"/>
</dbReference>
<evidence type="ECO:0000256" key="1">
    <source>
        <dbReference type="ARBA" id="ARBA00010062"/>
    </source>
</evidence>
<comment type="similarity">
    <text evidence="1">Belongs to the leucine-binding protein family.</text>
</comment>
<evidence type="ECO:0000313" key="4">
    <source>
        <dbReference type="EMBL" id="BCO10395.1"/>
    </source>
</evidence>
<dbReference type="InterPro" id="IPR051010">
    <property type="entry name" value="BCAA_transport"/>
</dbReference>
<dbReference type="SUPFAM" id="SSF53822">
    <property type="entry name" value="Periplasmic binding protein-like I"/>
    <property type="match status" value="1"/>
</dbReference>
<dbReference type="Proteomes" id="UP001063350">
    <property type="component" value="Chromosome"/>
</dbReference>
<dbReference type="PANTHER" id="PTHR30483:SF6">
    <property type="entry name" value="PERIPLASMIC BINDING PROTEIN OF ABC TRANSPORTER FOR NATURAL AMINO ACIDS"/>
    <property type="match status" value="1"/>
</dbReference>
<proteinExistence type="inferred from homology"/>
<evidence type="ECO:0000256" key="2">
    <source>
        <dbReference type="ARBA" id="ARBA00022729"/>
    </source>
</evidence>
<keyword evidence="2" id="KW-0732">Signal</keyword>
<dbReference type="InterPro" id="IPR028081">
    <property type="entry name" value="Leu-bd"/>
</dbReference>